<gene>
    <name evidence="5" type="ORF">FIBSPDRAFT_1036153</name>
</gene>
<sequence length="748" mass="83570">MGQRIRQLEDALALLQSSISSEKHALLRDDLLSINFLPETHQAEEIQSSEDALAETMDAFGTLAIGDSGESKYFGRSGGSETLLMVDADPDIESSEKESVPLLMPDLFNRMSAMFPMGIGCAIGSQKFEDSTKMMFDCLPPTPRAWSLLEAYMENAAWIFQPIRRNHIIEDFLTPIYNAKKEREDLTMKTRAQISPHQICRLVFEGERYYHYARAALTHSSIFDSPMVETVQAIVLIYHYRSTVSKPYSQDGSWALIGLGCKLAQSLGMHRDPARWNIDEKTANKRRRLFWELHSIDMFLSLRTGRPPSIELSFVDCAFPQDRTESEAEFWKWKYQFVNDVFNPVIKLTLAANPPSYKMVLELDRKVREKTLPLALKARDADSGFSMTEYLQGSLLSQLRTLTMLYIHKSFFAQALLDHPENVLLSRYAPSFLAASSCASNIIRASVMHLEKVPKLCSRWWIMWNNLFSAAIIVGSIVTRAPASDMAHKAYLELGIAVDLFVKGPGPRGATATLVQLREKASALFHQFHDGSHPPSPASGTLNNPSVDIDELAIFGGQTRVLFNKVLLRTRPIWDGAGDPTATAAGANELLEQPISSTDLKSTPSISERSTSQPSVEQEDMNMQDVHPSLMDYMSMLSSTAYVASPHLLEHPSTSEMSGASQFSAGTPVPDFFHHQPPADYSMQHSQTQTPVADFTYDPMLFGPFEQFYQEAASASGALSDIWETKDPDSATNGPRGDDIADDRWMGW</sequence>
<feature type="compositionally biased region" description="Basic and acidic residues" evidence="3">
    <location>
        <begin position="736"/>
        <end position="748"/>
    </location>
</feature>
<evidence type="ECO:0000313" key="5">
    <source>
        <dbReference type="EMBL" id="KZP33617.1"/>
    </source>
</evidence>
<comment type="subcellular location">
    <subcellularLocation>
        <location evidence="1">Nucleus</location>
    </subcellularLocation>
</comment>
<organism evidence="5 6">
    <name type="scientific">Athelia psychrophila</name>
    <dbReference type="NCBI Taxonomy" id="1759441"/>
    <lineage>
        <taxon>Eukaryota</taxon>
        <taxon>Fungi</taxon>
        <taxon>Dikarya</taxon>
        <taxon>Basidiomycota</taxon>
        <taxon>Agaricomycotina</taxon>
        <taxon>Agaricomycetes</taxon>
        <taxon>Agaricomycetidae</taxon>
        <taxon>Atheliales</taxon>
        <taxon>Atheliaceae</taxon>
        <taxon>Athelia</taxon>
    </lineage>
</organism>
<dbReference type="PANTHER" id="PTHR31001:SF56">
    <property type="entry name" value="ZN(2)-C6 FUNGAL-TYPE DOMAIN-CONTAINING PROTEIN"/>
    <property type="match status" value="1"/>
</dbReference>
<dbReference type="OrthoDB" id="424974at2759"/>
<dbReference type="Proteomes" id="UP000076532">
    <property type="component" value="Unassembled WGS sequence"/>
</dbReference>
<dbReference type="GO" id="GO:0006351">
    <property type="term" value="P:DNA-templated transcription"/>
    <property type="evidence" value="ECO:0007669"/>
    <property type="project" value="InterPro"/>
</dbReference>
<dbReference type="GO" id="GO:0008270">
    <property type="term" value="F:zinc ion binding"/>
    <property type="evidence" value="ECO:0007669"/>
    <property type="project" value="InterPro"/>
</dbReference>
<evidence type="ECO:0000256" key="1">
    <source>
        <dbReference type="ARBA" id="ARBA00004123"/>
    </source>
</evidence>
<dbReference type="STRING" id="436010.A0A166WCK4"/>
<dbReference type="CDD" id="cd12148">
    <property type="entry name" value="fungal_TF_MHR"/>
    <property type="match status" value="1"/>
</dbReference>
<dbReference type="GO" id="GO:0003677">
    <property type="term" value="F:DNA binding"/>
    <property type="evidence" value="ECO:0007669"/>
    <property type="project" value="InterPro"/>
</dbReference>
<feature type="compositionally biased region" description="Polar residues" evidence="3">
    <location>
        <begin position="594"/>
        <end position="616"/>
    </location>
</feature>
<feature type="region of interest" description="Disordered" evidence="3">
    <location>
        <begin position="723"/>
        <end position="748"/>
    </location>
</feature>
<dbReference type="InterPro" id="IPR050613">
    <property type="entry name" value="Sec_Metabolite_Reg"/>
</dbReference>
<feature type="domain" description="Xylanolytic transcriptional activator regulatory" evidence="4">
    <location>
        <begin position="253"/>
        <end position="326"/>
    </location>
</feature>
<keyword evidence="6" id="KW-1185">Reference proteome</keyword>
<evidence type="ECO:0000313" key="6">
    <source>
        <dbReference type="Proteomes" id="UP000076532"/>
    </source>
</evidence>
<dbReference type="InterPro" id="IPR007219">
    <property type="entry name" value="XnlR_reg_dom"/>
</dbReference>
<protein>
    <recommendedName>
        <fullName evidence="4">Xylanolytic transcriptional activator regulatory domain-containing protein</fullName>
    </recommendedName>
</protein>
<proteinExistence type="predicted"/>
<dbReference type="SMART" id="SM00906">
    <property type="entry name" value="Fungal_trans"/>
    <property type="match status" value="1"/>
</dbReference>
<evidence type="ECO:0000259" key="4">
    <source>
        <dbReference type="SMART" id="SM00906"/>
    </source>
</evidence>
<dbReference type="EMBL" id="KV417482">
    <property type="protein sequence ID" value="KZP33617.1"/>
    <property type="molecule type" value="Genomic_DNA"/>
</dbReference>
<name>A0A166WCK4_9AGAM</name>
<evidence type="ECO:0000256" key="2">
    <source>
        <dbReference type="ARBA" id="ARBA00023242"/>
    </source>
</evidence>
<accession>A0A166WCK4</accession>
<reference evidence="5 6" key="1">
    <citation type="journal article" date="2016" name="Mol. Biol. Evol.">
        <title>Comparative Genomics of Early-Diverging Mushroom-Forming Fungi Provides Insights into the Origins of Lignocellulose Decay Capabilities.</title>
        <authorList>
            <person name="Nagy L.G."/>
            <person name="Riley R."/>
            <person name="Tritt A."/>
            <person name="Adam C."/>
            <person name="Daum C."/>
            <person name="Floudas D."/>
            <person name="Sun H."/>
            <person name="Yadav J.S."/>
            <person name="Pangilinan J."/>
            <person name="Larsson K.H."/>
            <person name="Matsuura K."/>
            <person name="Barry K."/>
            <person name="Labutti K."/>
            <person name="Kuo R."/>
            <person name="Ohm R.A."/>
            <person name="Bhattacharya S.S."/>
            <person name="Shirouzu T."/>
            <person name="Yoshinaga Y."/>
            <person name="Martin F.M."/>
            <person name="Grigoriev I.V."/>
            <person name="Hibbett D.S."/>
        </authorList>
    </citation>
    <scope>NUCLEOTIDE SEQUENCE [LARGE SCALE GENOMIC DNA]</scope>
    <source>
        <strain evidence="5 6">CBS 109695</strain>
    </source>
</reference>
<dbReference type="Pfam" id="PF04082">
    <property type="entry name" value="Fungal_trans"/>
    <property type="match status" value="1"/>
</dbReference>
<evidence type="ECO:0000256" key="3">
    <source>
        <dbReference type="SAM" id="MobiDB-lite"/>
    </source>
</evidence>
<keyword evidence="2" id="KW-0539">Nucleus</keyword>
<feature type="region of interest" description="Disordered" evidence="3">
    <location>
        <begin position="591"/>
        <end position="620"/>
    </location>
</feature>
<dbReference type="PANTHER" id="PTHR31001">
    <property type="entry name" value="UNCHARACTERIZED TRANSCRIPTIONAL REGULATORY PROTEIN"/>
    <property type="match status" value="1"/>
</dbReference>
<dbReference type="GO" id="GO:0005634">
    <property type="term" value="C:nucleus"/>
    <property type="evidence" value="ECO:0007669"/>
    <property type="project" value="UniProtKB-SubCell"/>
</dbReference>
<dbReference type="AlphaFoldDB" id="A0A166WCK4"/>